<evidence type="ECO:0000313" key="2">
    <source>
        <dbReference type="EMBL" id="MBK0368635.1"/>
    </source>
</evidence>
<evidence type="ECO:0000313" key="3">
    <source>
        <dbReference type="Proteomes" id="UP000609172"/>
    </source>
</evidence>
<protein>
    <recommendedName>
        <fullName evidence="1">Anti-bacteriophage protein A/HamA C-terminal domain-containing protein</fullName>
    </recommendedName>
</protein>
<keyword evidence="3" id="KW-1185">Reference proteome</keyword>
<dbReference type="Pfam" id="PF08878">
    <property type="entry name" value="HamA"/>
    <property type="match status" value="1"/>
</dbReference>
<organism evidence="2 3">
    <name type="scientific">Flavobacterium agrisoli</name>
    <dbReference type="NCBI Taxonomy" id="2793066"/>
    <lineage>
        <taxon>Bacteria</taxon>
        <taxon>Pseudomonadati</taxon>
        <taxon>Bacteroidota</taxon>
        <taxon>Flavobacteriia</taxon>
        <taxon>Flavobacteriales</taxon>
        <taxon>Flavobacteriaceae</taxon>
        <taxon>Flavobacterium</taxon>
    </lineage>
</organism>
<sequence>MIEHYFDYTQDRKDFCFQFFYVTQNKKVDAAFLEDLKEKVLLSYRSIEALKFHLSESTEDEIKKYVTDYVIPENAGIIDRIVRQGDWGEIVAGLIVANIQKLSIPIHKLRWKINKNKSVFGTDLIAFNLGDPITDIHYYEIKTRVASHQKEGKQPNRNYISIIAHNSLAKENNMPNEMLADFLMRYYVEQNDYASAAKFKDIVKNPSAYNRNFELFFIVEENNYTDTIFDELHNLPPQLAPLRVTVIIIKDLQKIIDETWQDIEQRLVDMIKK</sequence>
<comment type="caution">
    <text evidence="2">The sequence shown here is derived from an EMBL/GenBank/DDBJ whole genome shotgun (WGS) entry which is preliminary data.</text>
</comment>
<dbReference type="EMBL" id="JAEHFV010000001">
    <property type="protein sequence ID" value="MBK0368635.1"/>
    <property type="molecule type" value="Genomic_DNA"/>
</dbReference>
<reference evidence="2" key="1">
    <citation type="submission" date="2020-12" db="EMBL/GenBank/DDBJ databases">
        <title>Bacterial novel species Flavobacterium sp. SE-1-e isolated from soil.</title>
        <authorList>
            <person name="Jung H.-Y."/>
        </authorList>
    </citation>
    <scope>NUCLEOTIDE SEQUENCE</scope>
    <source>
        <strain evidence="2">SE-1-e</strain>
    </source>
</reference>
<gene>
    <name evidence="2" type="ORF">I5M07_02210</name>
</gene>
<dbReference type="Proteomes" id="UP000609172">
    <property type="component" value="Unassembled WGS sequence"/>
</dbReference>
<evidence type="ECO:0000259" key="1">
    <source>
        <dbReference type="Pfam" id="PF08878"/>
    </source>
</evidence>
<feature type="domain" description="Anti-bacteriophage protein A/HamA C-terminal" evidence="1">
    <location>
        <begin position="8"/>
        <end position="258"/>
    </location>
</feature>
<accession>A0A934PJT3</accession>
<dbReference type="RefSeq" id="WP_200104556.1">
    <property type="nucleotide sequence ID" value="NZ_JAEHFV010000001.1"/>
</dbReference>
<dbReference type="InterPro" id="IPR014976">
    <property type="entry name" value="AbpA_HamA_C"/>
</dbReference>
<dbReference type="AlphaFoldDB" id="A0A934PJT3"/>
<name>A0A934PJT3_9FLAO</name>
<proteinExistence type="predicted"/>